<name>A0AAN3MDF6_ECOLX</name>
<proteinExistence type="predicted"/>
<dbReference type="EMBL" id="ADWQ01000002">
    <property type="protein sequence ID" value="EFU37184.1"/>
    <property type="molecule type" value="Genomic_DNA"/>
</dbReference>
<dbReference type="Proteomes" id="UP000005056">
    <property type="component" value="Unassembled WGS sequence"/>
</dbReference>
<reference evidence="1 2" key="1">
    <citation type="submission" date="2010-09" db="EMBL/GenBank/DDBJ databases">
        <authorList>
            <person name="Weinstock G."/>
            <person name="Sodergren E."/>
            <person name="Clifton S."/>
            <person name="Fulton L."/>
            <person name="Fulton B."/>
            <person name="Courtney L."/>
            <person name="Fronick C."/>
            <person name="Harrison M."/>
            <person name="Strong C."/>
            <person name="Farmer C."/>
            <person name="Delahaunty K."/>
            <person name="Markovic C."/>
            <person name="Hall O."/>
            <person name="Minx P."/>
            <person name="Tomlinson C."/>
            <person name="Mitreva M."/>
            <person name="Hou S."/>
            <person name="Chen J."/>
            <person name="Wollam A."/>
            <person name="Pepin K.H."/>
            <person name="Johnson M."/>
            <person name="Bhonagiri V."/>
            <person name="Zhang X."/>
            <person name="Suruliraj S."/>
            <person name="Warren W."/>
            <person name="Chinwalla A."/>
            <person name="Mardis E.R."/>
            <person name="Wilson R.K."/>
        </authorList>
    </citation>
    <scope>NUCLEOTIDE SEQUENCE [LARGE SCALE GENOMIC DNA]</scope>
    <source>
        <strain evidence="1 2">MS 85-1</strain>
    </source>
</reference>
<dbReference type="AlphaFoldDB" id="A0AAN3MDF6"/>
<accession>A0AAN3MDF6</accession>
<protein>
    <submittedName>
        <fullName evidence="1">Uncharacterized protein</fullName>
    </submittedName>
</protein>
<comment type="caution">
    <text evidence="1">The sequence shown here is derived from an EMBL/GenBank/DDBJ whole genome shotgun (WGS) entry which is preliminary data.</text>
</comment>
<sequence length="42" mass="4909">MTVTRSFTFIVFLLWLCASVEQFRFSGSARRARVLIFSTVYT</sequence>
<gene>
    <name evidence="1" type="ORF">HMPREF9350_00484</name>
</gene>
<evidence type="ECO:0000313" key="2">
    <source>
        <dbReference type="Proteomes" id="UP000005056"/>
    </source>
</evidence>
<organism evidence="1 2">
    <name type="scientific">Escherichia coli MS 85-1</name>
    <dbReference type="NCBI Taxonomy" id="679202"/>
    <lineage>
        <taxon>Bacteria</taxon>
        <taxon>Pseudomonadati</taxon>
        <taxon>Pseudomonadota</taxon>
        <taxon>Gammaproteobacteria</taxon>
        <taxon>Enterobacterales</taxon>
        <taxon>Enterobacteriaceae</taxon>
        <taxon>Escherichia</taxon>
    </lineage>
</organism>
<evidence type="ECO:0000313" key="1">
    <source>
        <dbReference type="EMBL" id="EFU37184.1"/>
    </source>
</evidence>